<dbReference type="VEuPathDB" id="FungiDB:PV09_04242"/>
<dbReference type="RefSeq" id="XP_016214352.1">
    <property type="nucleotide sequence ID" value="XM_016357560.1"/>
</dbReference>
<name>A0A0D2AC98_9PEZI</name>
<sequence length="300" mass="33982">MASCRAASEELDEELAIILTNSFLPLWNHNWFHGVSKPVQRIPQSANISTPSISLSKLTPLQKARRSFYWFLIKLTRGVGGEVCVATIPSPKNPDDELVAAVLLWCPPFKRNASSFGLQFIKDLWTLYKADMFAVLRGYGISGFRRITDVFEENVQRMFKESLAPLGFKPEECGFVQMIAVNTDPEFDAELKGKGFARQLLQWRIDHHWKECKNVKTGTGGKMTPVILDTTTEQGITAYKRLRFELVNQYIPNTGTDKNGYKLDKNLDPEEKRRLAEEAMENCVMSIMVKMPPETAAEAV</sequence>
<reference evidence="1 2" key="1">
    <citation type="submission" date="2015-01" db="EMBL/GenBank/DDBJ databases">
        <title>The Genome Sequence of Ochroconis gallopava CBS43764.</title>
        <authorList>
            <consortium name="The Broad Institute Genomics Platform"/>
            <person name="Cuomo C."/>
            <person name="de Hoog S."/>
            <person name="Gorbushina A."/>
            <person name="Stielow B."/>
            <person name="Teixiera M."/>
            <person name="Abouelleil A."/>
            <person name="Chapman S.B."/>
            <person name="Priest M."/>
            <person name="Young S.K."/>
            <person name="Wortman J."/>
            <person name="Nusbaum C."/>
            <person name="Birren B."/>
        </authorList>
    </citation>
    <scope>NUCLEOTIDE SEQUENCE [LARGE SCALE GENOMIC DNA]</scope>
    <source>
        <strain evidence="1 2">CBS 43764</strain>
    </source>
</reference>
<dbReference type="Gene3D" id="3.40.630.30">
    <property type="match status" value="1"/>
</dbReference>
<proteinExistence type="predicted"/>
<dbReference type="AlphaFoldDB" id="A0A0D2AC98"/>
<keyword evidence="2" id="KW-1185">Reference proteome</keyword>
<evidence type="ECO:0000313" key="2">
    <source>
        <dbReference type="Proteomes" id="UP000053259"/>
    </source>
</evidence>
<dbReference type="Proteomes" id="UP000053259">
    <property type="component" value="Unassembled WGS sequence"/>
</dbReference>
<dbReference type="OrthoDB" id="2832510at2759"/>
<dbReference type="EMBL" id="KN847540">
    <property type="protein sequence ID" value="KIW04483.1"/>
    <property type="molecule type" value="Genomic_DNA"/>
</dbReference>
<evidence type="ECO:0000313" key="1">
    <source>
        <dbReference type="EMBL" id="KIW04483.1"/>
    </source>
</evidence>
<dbReference type="HOGENOM" id="CLU_1098778_0_0_1"/>
<accession>A0A0D2AC98</accession>
<gene>
    <name evidence="1" type="ORF">PV09_04242</name>
</gene>
<protein>
    <submittedName>
        <fullName evidence="1">Uncharacterized protein</fullName>
    </submittedName>
</protein>
<dbReference type="STRING" id="253628.A0A0D2AC98"/>
<dbReference type="InParanoid" id="A0A0D2AC98"/>
<organism evidence="1 2">
    <name type="scientific">Verruconis gallopava</name>
    <dbReference type="NCBI Taxonomy" id="253628"/>
    <lineage>
        <taxon>Eukaryota</taxon>
        <taxon>Fungi</taxon>
        <taxon>Dikarya</taxon>
        <taxon>Ascomycota</taxon>
        <taxon>Pezizomycotina</taxon>
        <taxon>Dothideomycetes</taxon>
        <taxon>Pleosporomycetidae</taxon>
        <taxon>Venturiales</taxon>
        <taxon>Sympoventuriaceae</taxon>
        <taxon>Verruconis</taxon>
    </lineage>
</organism>
<dbReference type="GeneID" id="27312215"/>